<dbReference type="GO" id="GO:0005794">
    <property type="term" value="C:Golgi apparatus"/>
    <property type="evidence" value="ECO:0000318"/>
    <property type="project" value="GO_Central"/>
</dbReference>
<keyword evidence="6" id="KW-0333">Golgi apparatus</keyword>
<dbReference type="Proteomes" id="UP000012960">
    <property type="component" value="Unplaced"/>
</dbReference>
<dbReference type="PANTHER" id="PTHR32285">
    <property type="entry name" value="PROTEIN TRICHOME BIREFRINGENCE-LIKE 9-RELATED"/>
    <property type="match status" value="1"/>
</dbReference>
<dbReference type="InterPro" id="IPR026057">
    <property type="entry name" value="TBL_C"/>
</dbReference>
<dbReference type="InParanoid" id="A0A804JY80"/>
<dbReference type="GO" id="GO:0000139">
    <property type="term" value="C:Golgi membrane"/>
    <property type="evidence" value="ECO:0007669"/>
    <property type="project" value="UniProtKB-SubCell"/>
</dbReference>
<dbReference type="EnsemblPlants" id="Ma07_t21480.1">
    <property type="protein sequence ID" value="Ma07_p21480.1"/>
    <property type="gene ID" value="Ma07_g21480"/>
</dbReference>
<evidence type="ECO:0000256" key="1">
    <source>
        <dbReference type="ARBA" id="ARBA00004323"/>
    </source>
</evidence>
<feature type="domain" description="Trichome birefringence-like C-terminal" evidence="9">
    <location>
        <begin position="198"/>
        <end position="444"/>
    </location>
</feature>
<name>A0A804JY80_MUSAM</name>
<dbReference type="Pfam" id="PF13839">
    <property type="entry name" value="PC-Esterase"/>
    <property type="match status" value="1"/>
</dbReference>
<evidence type="ECO:0000259" key="9">
    <source>
        <dbReference type="Pfam" id="PF13839"/>
    </source>
</evidence>
<protein>
    <submittedName>
        <fullName evidence="11">(wild Malaysian banana) hypothetical protein</fullName>
    </submittedName>
</protein>
<keyword evidence="3 8" id="KW-0812">Transmembrane</keyword>
<proteinExistence type="inferred from homology"/>
<accession>A0A804JY80</accession>
<evidence type="ECO:0000256" key="5">
    <source>
        <dbReference type="ARBA" id="ARBA00022989"/>
    </source>
</evidence>
<evidence type="ECO:0000256" key="4">
    <source>
        <dbReference type="ARBA" id="ARBA00022968"/>
    </source>
</evidence>
<gene>
    <name evidence="11" type="ORF">GSMUA_32950.1</name>
</gene>
<keyword evidence="5 8" id="KW-1133">Transmembrane helix</keyword>
<evidence type="ECO:0000313" key="11">
    <source>
        <dbReference type="EMBL" id="CAG1857343.1"/>
    </source>
</evidence>
<keyword evidence="13" id="KW-1185">Reference proteome</keyword>
<dbReference type="EMBL" id="HG996473">
    <property type="protein sequence ID" value="CAG1857343.1"/>
    <property type="molecule type" value="Genomic_DNA"/>
</dbReference>
<evidence type="ECO:0000256" key="7">
    <source>
        <dbReference type="ARBA" id="ARBA00023136"/>
    </source>
</evidence>
<dbReference type="OMA" id="AEEKCDM"/>
<dbReference type="Pfam" id="PF14416">
    <property type="entry name" value="PMR5N"/>
    <property type="match status" value="1"/>
</dbReference>
<keyword evidence="4" id="KW-0735">Signal-anchor</keyword>
<dbReference type="FunCoup" id="A0A804JY80">
    <property type="interactions" value="28"/>
</dbReference>
<dbReference type="PANTHER" id="PTHR32285:SF253">
    <property type="entry name" value="OS06G0234600 PROTEIN"/>
    <property type="match status" value="1"/>
</dbReference>
<evidence type="ECO:0000256" key="6">
    <source>
        <dbReference type="ARBA" id="ARBA00023034"/>
    </source>
</evidence>
<comment type="similarity">
    <text evidence="2">Belongs to the PC-esterase family. TBL subfamily.</text>
</comment>
<organism evidence="12 13">
    <name type="scientific">Musa acuminata subsp. malaccensis</name>
    <name type="common">Wild banana</name>
    <name type="synonym">Musa malaccensis</name>
    <dbReference type="NCBI Taxonomy" id="214687"/>
    <lineage>
        <taxon>Eukaryota</taxon>
        <taxon>Viridiplantae</taxon>
        <taxon>Streptophyta</taxon>
        <taxon>Embryophyta</taxon>
        <taxon>Tracheophyta</taxon>
        <taxon>Spermatophyta</taxon>
        <taxon>Magnoliopsida</taxon>
        <taxon>Liliopsida</taxon>
        <taxon>Zingiberales</taxon>
        <taxon>Musaceae</taxon>
        <taxon>Musa</taxon>
    </lineage>
</organism>
<reference evidence="11" key="1">
    <citation type="submission" date="2021-03" db="EMBL/GenBank/DDBJ databases">
        <authorList>
            <consortium name="Genoscope - CEA"/>
            <person name="William W."/>
        </authorList>
    </citation>
    <scope>NUCLEOTIDE SEQUENCE</scope>
    <source>
        <strain evidence="11">Doubled-haploid Pahang</strain>
    </source>
</reference>
<feature type="transmembrane region" description="Helical" evidence="8">
    <location>
        <begin position="28"/>
        <end position="49"/>
    </location>
</feature>
<comment type="subcellular location">
    <subcellularLocation>
        <location evidence="1">Golgi apparatus membrane</location>
        <topology evidence="1">Single-pass type II membrane protein</topology>
    </subcellularLocation>
</comment>
<evidence type="ECO:0000313" key="12">
    <source>
        <dbReference type="EnsemblPlants" id="Ma07_p21480.1"/>
    </source>
</evidence>
<dbReference type="InterPro" id="IPR029962">
    <property type="entry name" value="TBL"/>
</dbReference>
<evidence type="ECO:0000313" key="13">
    <source>
        <dbReference type="Proteomes" id="UP000012960"/>
    </source>
</evidence>
<keyword evidence="7 8" id="KW-0472">Membrane</keyword>
<reference evidence="12" key="2">
    <citation type="submission" date="2021-05" db="UniProtKB">
        <authorList>
            <consortium name="EnsemblPlants"/>
        </authorList>
    </citation>
    <scope>IDENTIFICATION</scope>
    <source>
        <strain evidence="12">subsp. malaccensis</strain>
    </source>
</reference>
<evidence type="ECO:0000259" key="10">
    <source>
        <dbReference type="Pfam" id="PF14416"/>
    </source>
</evidence>
<dbReference type="Gramene" id="Ma07_t21480.1">
    <property type="protein sequence ID" value="Ma07_p21480.1"/>
    <property type="gene ID" value="Ma07_g21480"/>
</dbReference>
<dbReference type="InterPro" id="IPR025846">
    <property type="entry name" value="TBL_N"/>
</dbReference>
<dbReference type="GO" id="GO:0016413">
    <property type="term" value="F:O-acetyltransferase activity"/>
    <property type="evidence" value="ECO:0000318"/>
    <property type="project" value="GO_Central"/>
</dbReference>
<feature type="domain" description="Trichome birefringence-like N-terminal" evidence="10">
    <location>
        <begin position="119"/>
        <end position="169"/>
    </location>
</feature>
<dbReference type="GO" id="GO:1990538">
    <property type="term" value="F:xylan O-acetyltransferase activity"/>
    <property type="evidence" value="ECO:0007669"/>
    <property type="project" value="UniProtKB-ARBA"/>
</dbReference>
<evidence type="ECO:0000256" key="2">
    <source>
        <dbReference type="ARBA" id="ARBA00007727"/>
    </source>
</evidence>
<sequence>MVPALSPSIPKLHYSLEWNVIQKKVGPLLWLLVISTIFILFIMHSSYTLSISAKGGLSQSPLMSADNSNVIQLVQSPPDSELLSPNLSAPQPATAATISRVTPVVEGLHPNTSGIEELCDMTKGKWVTEPRASIYTNVTCPTLPDMKNCGKYGMDQSYLYWRWQPDSCDIPRFDPVTFLNLVEKQNKVRTVHANLLQAETSRQVFRDSGDMYVTWYFPSHEFTLMAMWTEYFVEARPRIINGTASSSFELHLDRVTMNWTEKLPGVDYAILSGGNWFFRGLHLYREGEIVGCVNCWGQNLTDFGVAAAIRSVIRTALQFIATCKECEGLVTFLRTFTPSHFENGSWFSGGQCNRTQPLDESQISLSDITWEIRKVQLEEIERARRQEGEVNIKFYVLDVTKAMMLRADAHPGKQWTTKTTGAVNDCLHWCLPGPVDLWSDPLLATLKKNSPSH</sequence>
<dbReference type="AlphaFoldDB" id="A0A804JY80"/>
<evidence type="ECO:0000256" key="3">
    <source>
        <dbReference type="ARBA" id="ARBA00022692"/>
    </source>
</evidence>
<evidence type="ECO:0000256" key="8">
    <source>
        <dbReference type="SAM" id="Phobius"/>
    </source>
</evidence>